<comment type="function">
    <text evidence="11">Mediates influx of magnesium ions. Alternates between open and closed states. Activated by low cytoplasmic Mg(2+) levels. Inactive when cytoplasmic Mg(2+) levels are high.</text>
</comment>
<organism evidence="13 14">
    <name type="scientific">Dawidia cretensis</name>
    <dbReference type="NCBI Taxonomy" id="2782350"/>
    <lineage>
        <taxon>Bacteria</taxon>
        <taxon>Pseudomonadati</taxon>
        <taxon>Bacteroidota</taxon>
        <taxon>Cytophagia</taxon>
        <taxon>Cytophagales</taxon>
        <taxon>Chryseotaleaceae</taxon>
        <taxon>Dawidia</taxon>
    </lineage>
</organism>
<sequence length="299" mass="34834">MTTILKENHGTDFTWIDLAQPEKKDLQEIATKYGLHRTLVEDSLQPAHLPKYEQTDSVQFVILRAYADNIDKRADSIQEVTDKIAVFIKPEVIITIHRADYDFLARIKDSYVDTGQCSSPYEILQRIIEYVLATYEMPLSKVIEDIDNFEPQVFLQEHRKSMLKSFYYLKRRASVISRVLDLTRVILDNLQKQLPTPELNDLKDSFVRLQTMSAHIQDSLTSLLNIYISLNSQRAGEVMRVLTLFSAFFMPLTFIVGIYGMNFQHMPELTWWLGYPAVLLAMVVVTLVIYIWFKRKGWL</sequence>
<dbReference type="SUPFAM" id="SSF143865">
    <property type="entry name" value="CorA soluble domain-like"/>
    <property type="match status" value="1"/>
</dbReference>
<dbReference type="GO" id="GO:0050897">
    <property type="term" value="F:cobalt ion binding"/>
    <property type="evidence" value="ECO:0007669"/>
    <property type="project" value="TreeGrafter"/>
</dbReference>
<accession>A0AAP2DXH9</accession>
<evidence type="ECO:0000256" key="1">
    <source>
        <dbReference type="ARBA" id="ARBA00004651"/>
    </source>
</evidence>
<protein>
    <submittedName>
        <fullName evidence="13">Magnesium transporter CorA</fullName>
    </submittedName>
</protein>
<dbReference type="EMBL" id="JAHESE010000005">
    <property type="protein sequence ID" value="MBT1708189.1"/>
    <property type="molecule type" value="Genomic_DNA"/>
</dbReference>
<dbReference type="FunFam" id="1.20.58.340:FF:000004">
    <property type="entry name" value="Magnesium transport protein CorA"/>
    <property type="match status" value="1"/>
</dbReference>
<evidence type="ECO:0000256" key="3">
    <source>
        <dbReference type="ARBA" id="ARBA00022448"/>
    </source>
</evidence>
<evidence type="ECO:0000256" key="5">
    <source>
        <dbReference type="ARBA" id="ARBA00022692"/>
    </source>
</evidence>
<dbReference type="InterPro" id="IPR045861">
    <property type="entry name" value="CorA_cytoplasmic_dom"/>
</dbReference>
<keyword evidence="8" id="KW-0406">Ion transport</keyword>
<dbReference type="InterPro" id="IPR045863">
    <property type="entry name" value="CorA_TM1_TM2"/>
</dbReference>
<dbReference type="RefSeq" id="WP_254083779.1">
    <property type="nucleotide sequence ID" value="NZ_JAHESE010000005.1"/>
</dbReference>
<dbReference type="SUPFAM" id="SSF144083">
    <property type="entry name" value="Magnesium transport protein CorA, transmembrane region"/>
    <property type="match status" value="1"/>
</dbReference>
<proteinExistence type="inferred from homology"/>
<evidence type="ECO:0000256" key="6">
    <source>
        <dbReference type="ARBA" id="ARBA00022842"/>
    </source>
</evidence>
<evidence type="ECO:0000256" key="4">
    <source>
        <dbReference type="ARBA" id="ARBA00022475"/>
    </source>
</evidence>
<dbReference type="GO" id="GO:0015087">
    <property type="term" value="F:cobalt ion transmembrane transporter activity"/>
    <property type="evidence" value="ECO:0007669"/>
    <property type="project" value="TreeGrafter"/>
</dbReference>
<keyword evidence="3" id="KW-0813">Transport</keyword>
<keyword evidence="9 12" id="KW-0472">Membrane</keyword>
<evidence type="ECO:0000313" key="14">
    <source>
        <dbReference type="Proteomes" id="UP001319080"/>
    </source>
</evidence>
<keyword evidence="6" id="KW-0460">Magnesium</keyword>
<keyword evidence="4" id="KW-1003">Cell membrane</keyword>
<comment type="similarity">
    <text evidence="2">Belongs to the CorA metal ion transporter (MIT) (TC 1.A.35) family.</text>
</comment>
<dbReference type="GO" id="GO:0015095">
    <property type="term" value="F:magnesium ion transmembrane transporter activity"/>
    <property type="evidence" value="ECO:0007669"/>
    <property type="project" value="TreeGrafter"/>
</dbReference>
<dbReference type="GO" id="GO:0000287">
    <property type="term" value="F:magnesium ion binding"/>
    <property type="evidence" value="ECO:0007669"/>
    <property type="project" value="TreeGrafter"/>
</dbReference>
<keyword evidence="5 12" id="KW-0812">Transmembrane</keyword>
<gene>
    <name evidence="13" type="ORF">KK062_08140</name>
</gene>
<dbReference type="InterPro" id="IPR002523">
    <property type="entry name" value="MgTranspt_CorA/ZnTranspt_ZntB"/>
</dbReference>
<evidence type="ECO:0000256" key="12">
    <source>
        <dbReference type="SAM" id="Phobius"/>
    </source>
</evidence>
<dbReference type="PANTHER" id="PTHR46494">
    <property type="entry name" value="CORA FAMILY METAL ION TRANSPORTER (EUROFUNG)"/>
    <property type="match status" value="1"/>
</dbReference>
<dbReference type="PANTHER" id="PTHR46494:SF1">
    <property type="entry name" value="CORA FAMILY METAL ION TRANSPORTER (EUROFUNG)"/>
    <property type="match status" value="1"/>
</dbReference>
<keyword evidence="7 12" id="KW-1133">Transmembrane helix</keyword>
<dbReference type="Proteomes" id="UP001319080">
    <property type="component" value="Unassembled WGS sequence"/>
</dbReference>
<dbReference type="Gene3D" id="1.20.58.340">
    <property type="entry name" value="Magnesium transport protein CorA, transmembrane region"/>
    <property type="match status" value="2"/>
</dbReference>
<keyword evidence="14" id="KW-1185">Reference proteome</keyword>
<evidence type="ECO:0000256" key="2">
    <source>
        <dbReference type="ARBA" id="ARBA00009765"/>
    </source>
</evidence>
<dbReference type="CDD" id="cd12832">
    <property type="entry name" value="TmCorA-like_u3"/>
    <property type="match status" value="1"/>
</dbReference>
<reference evidence="13 14" key="1">
    <citation type="submission" date="2021-05" db="EMBL/GenBank/DDBJ databases">
        <title>A Polyphasic approach of four new species of the genus Ohtaekwangia: Ohtaekwangia histidinii sp. nov., Ohtaekwangia cretensis sp. nov., Ohtaekwangia indiensis sp. nov., Ohtaekwangia reichenbachii sp. nov. from diverse environment.</title>
        <authorList>
            <person name="Octaviana S."/>
        </authorList>
    </citation>
    <scope>NUCLEOTIDE SEQUENCE [LARGE SCALE GENOMIC DNA]</scope>
    <source>
        <strain evidence="13 14">PWU5</strain>
    </source>
</reference>
<dbReference type="AlphaFoldDB" id="A0AAP2DXH9"/>
<evidence type="ECO:0000256" key="9">
    <source>
        <dbReference type="ARBA" id="ARBA00023136"/>
    </source>
</evidence>
<feature type="transmembrane region" description="Helical" evidence="12">
    <location>
        <begin position="241"/>
        <end position="261"/>
    </location>
</feature>
<evidence type="ECO:0000256" key="7">
    <source>
        <dbReference type="ARBA" id="ARBA00022989"/>
    </source>
</evidence>
<evidence type="ECO:0000256" key="11">
    <source>
        <dbReference type="ARBA" id="ARBA00045497"/>
    </source>
</evidence>
<dbReference type="Gene3D" id="3.30.460.20">
    <property type="entry name" value="CorA soluble domain-like"/>
    <property type="match status" value="1"/>
</dbReference>
<name>A0AAP2DXH9_9BACT</name>
<evidence type="ECO:0000256" key="10">
    <source>
        <dbReference type="ARBA" id="ARBA00034269"/>
    </source>
</evidence>
<evidence type="ECO:0000313" key="13">
    <source>
        <dbReference type="EMBL" id="MBT1708189.1"/>
    </source>
</evidence>
<comment type="catalytic activity">
    <reaction evidence="10">
        <text>Mg(2+)(in) = Mg(2+)(out)</text>
        <dbReference type="Rhea" id="RHEA:29827"/>
        <dbReference type="ChEBI" id="CHEBI:18420"/>
    </reaction>
</comment>
<dbReference type="GO" id="GO:0005886">
    <property type="term" value="C:plasma membrane"/>
    <property type="evidence" value="ECO:0007669"/>
    <property type="project" value="UniProtKB-SubCell"/>
</dbReference>
<comment type="subcellular location">
    <subcellularLocation>
        <location evidence="1">Cell membrane</location>
        <topology evidence="1">Multi-pass membrane protein</topology>
    </subcellularLocation>
</comment>
<feature type="transmembrane region" description="Helical" evidence="12">
    <location>
        <begin position="273"/>
        <end position="293"/>
    </location>
</feature>
<dbReference type="Pfam" id="PF01544">
    <property type="entry name" value="CorA"/>
    <property type="match status" value="1"/>
</dbReference>
<comment type="caution">
    <text evidence="13">The sequence shown here is derived from an EMBL/GenBank/DDBJ whole genome shotgun (WGS) entry which is preliminary data.</text>
</comment>
<evidence type="ECO:0000256" key="8">
    <source>
        <dbReference type="ARBA" id="ARBA00023065"/>
    </source>
</evidence>